<dbReference type="InterPro" id="IPR018022">
    <property type="entry name" value="IPT"/>
</dbReference>
<feature type="site" description="Interaction with substrate tRNA" evidence="10">
    <location>
        <position position="136"/>
    </location>
</feature>
<reference evidence="14 15" key="1">
    <citation type="submission" date="2017-09" db="EMBL/GenBank/DDBJ databases">
        <title>Depth-based differentiation of microbial function through sediment-hosted aquifers and enrichment of novel symbionts in the deep terrestrial subsurface.</title>
        <authorList>
            <person name="Probst A.J."/>
            <person name="Ladd B."/>
            <person name="Jarett J.K."/>
            <person name="Geller-Mcgrath D.E."/>
            <person name="Sieber C.M."/>
            <person name="Emerson J.B."/>
            <person name="Anantharaman K."/>
            <person name="Thomas B.C."/>
            <person name="Malmstrom R."/>
            <person name="Stieglmeier M."/>
            <person name="Klingl A."/>
            <person name="Woyke T."/>
            <person name="Ryan C.M."/>
            <person name="Banfield J.F."/>
        </authorList>
    </citation>
    <scope>NUCLEOTIDE SEQUENCE [LARGE SCALE GENOMIC DNA]</scope>
    <source>
        <strain evidence="14">CG23_combo_of_CG06-09_8_20_14_all_40_14</strain>
    </source>
</reference>
<dbReference type="Gene3D" id="1.10.20.140">
    <property type="match status" value="1"/>
</dbReference>
<keyword evidence="7 10" id="KW-0067">ATP-binding</keyword>
<evidence type="ECO:0000313" key="14">
    <source>
        <dbReference type="EMBL" id="PIP04428.1"/>
    </source>
</evidence>
<dbReference type="SUPFAM" id="SSF52540">
    <property type="entry name" value="P-loop containing nucleoside triphosphate hydrolases"/>
    <property type="match status" value="1"/>
</dbReference>
<keyword evidence="8 10" id="KW-0460">Magnesium</keyword>
<comment type="cofactor">
    <cofactor evidence="1 10">
        <name>Mg(2+)</name>
        <dbReference type="ChEBI" id="CHEBI:18420"/>
    </cofactor>
</comment>
<evidence type="ECO:0000256" key="1">
    <source>
        <dbReference type="ARBA" id="ARBA00001946"/>
    </source>
</evidence>
<evidence type="ECO:0000256" key="11">
    <source>
        <dbReference type="RuleBase" id="RU003783"/>
    </source>
</evidence>
<comment type="similarity">
    <text evidence="3 10 13">Belongs to the IPP transferase family.</text>
</comment>
<feature type="binding site" evidence="10">
    <location>
        <begin position="9"/>
        <end position="16"/>
    </location>
    <ligand>
        <name>ATP</name>
        <dbReference type="ChEBI" id="CHEBI:30616"/>
    </ligand>
</feature>
<dbReference type="InterPro" id="IPR027417">
    <property type="entry name" value="P-loop_NTPase"/>
</dbReference>
<dbReference type="Gene3D" id="3.40.50.300">
    <property type="entry name" value="P-loop containing nucleotide triphosphate hydrolases"/>
    <property type="match status" value="1"/>
</dbReference>
<comment type="caution">
    <text evidence="14">The sequence shown here is derived from an EMBL/GenBank/DDBJ whole genome shotgun (WGS) entry which is preliminary data.</text>
</comment>
<protein>
    <recommendedName>
        <fullName evidence="10">tRNA dimethylallyltransferase</fullName>
        <ecNumber evidence="10">2.5.1.75</ecNumber>
    </recommendedName>
    <alternativeName>
        <fullName evidence="10">Dimethylallyl diphosphate:tRNA dimethylallyltransferase</fullName>
        <shortName evidence="10">DMAPP:tRNA dimethylallyltransferase</shortName>
        <shortName evidence="10">DMATase</shortName>
    </alternativeName>
    <alternativeName>
        <fullName evidence="10">Isopentenyl-diphosphate:tRNA isopentenyltransferase</fullName>
        <shortName evidence="10">IPP transferase</shortName>
        <shortName evidence="10">IPPT</shortName>
        <shortName evidence="10">IPTase</shortName>
    </alternativeName>
</protein>
<gene>
    <name evidence="10 14" type="primary">miaA</name>
    <name evidence="14" type="ORF">COX53_02475</name>
</gene>
<evidence type="ECO:0000256" key="8">
    <source>
        <dbReference type="ARBA" id="ARBA00022842"/>
    </source>
</evidence>
<dbReference type="AlphaFoldDB" id="A0A2G9XBR1"/>
<comment type="caution">
    <text evidence="10">Lacks conserved residue(s) required for the propagation of feature annotation.</text>
</comment>
<keyword evidence="4 10" id="KW-0808">Transferase</keyword>
<evidence type="ECO:0000256" key="2">
    <source>
        <dbReference type="ARBA" id="ARBA00003213"/>
    </source>
</evidence>
<dbReference type="Pfam" id="PF01715">
    <property type="entry name" value="IPPT"/>
    <property type="match status" value="1"/>
</dbReference>
<dbReference type="PANTHER" id="PTHR11088:SF60">
    <property type="entry name" value="TRNA DIMETHYLALLYLTRANSFERASE"/>
    <property type="match status" value="1"/>
</dbReference>
<accession>A0A2G9XBR1</accession>
<evidence type="ECO:0000256" key="3">
    <source>
        <dbReference type="ARBA" id="ARBA00005842"/>
    </source>
</evidence>
<evidence type="ECO:0000256" key="13">
    <source>
        <dbReference type="RuleBase" id="RU003785"/>
    </source>
</evidence>
<dbReference type="GO" id="GO:0052381">
    <property type="term" value="F:tRNA dimethylallyltransferase activity"/>
    <property type="evidence" value="ECO:0007669"/>
    <property type="project" value="UniProtKB-UniRule"/>
</dbReference>
<feature type="site" description="Interaction with substrate tRNA" evidence="10">
    <location>
        <position position="113"/>
    </location>
</feature>
<dbReference type="PANTHER" id="PTHR11088">
    <property type="entry name" value="TRNA DIMETHYLALLYLTRANSFERASE"/>
    <property type="match status" value="1"/>
</dbReference>
<comment type="subunit">
    <text evidence="10">Monomer.</text>
</comment>
<dbReference type="GO" id="GO:0005524">
    <property type="term" value="F:ATP binding"/>
    <property type="evidence" value="ECO:0007669"/>
    <property type="project" value="UniProtKB-UniRule"/>
</dbReference>
<evidence type="ECO:0000256" key="5">
    <source>
        <dbReference type="ARBA" id="ARBA00022694"/>
    </source>
</evidence>
<keyword evidence="5 10" id="KW-0819">tRNA processing</keyword>
<proteinExistence type="inferred from homology"/>
<dbReference type="NCBIfam" id="TIGR00174">
    <property type="entry name" value="miaA"/>
    <property type="match status" value="1"/>
</dbReference>
<evidence type="ECO:0000256" key="12">
    <source>
        <dbReference type="RuleBase" id="RU003784"/>
    </source>
</evidence>
<dbReference type="HAMAP" id="MF_00185">
    <property type="entry name" value="IPP_trans"/>
    <property type="match status" value="1"/>
</dbReference>
<evidence type="ECO:0000256" key="7">
    <source>
        <dbReference type="ARBA" id="ARBA00022840"/>
    </source>
</evidence>
<evidence type="ECO:0000256" key="6">
    <source>
        <dbReference type="ARBA" id="ARBA00022741"/>
    </source>
</evidence>
<dbReference type="Proteomes" id="UP000231388">
    <property type="component" value="Unassembled WGS sequence"/>
</dbReference>
<feature type="binding site" evidence="10">
    <location>
        <begin position="11"/>
        <end position="16"/>
    </location>
    <ligand>
        <name>substrate</name>
    </ligand>
</feature>
<keyword evidence="6 10" id="KW-0547">Nucleotide-binding</keyword>
<organism evidence="14 15">
    <name type="scientific">candidate division WWE3 bacterium CG23_combo_of_CG06-09_8_20_14_all_40_14</name>
    <dbReference type="NCBI Taxonomy" id="1975095"/>
    <lineage>
        <taxon>Bacteria</taxon>
        <taxon>Katanobacteria</taxon>
    </lineage>
</organism>
<evidence type="ECO:0000256" key="10">
    <source>
        <dbReference type="HAMAP-Rule" id="MF_00185"/>
    </source>
</evidence>
<dbReference type="GO" id="GO:0006400">
    <property type="term" value="P:tRNA modification"/>
    <property type="evidence" value="ECO:0007669"/>
    <property type="project" value="TreeGrafter"/>
</dbReference>
<evidence type="ECO:0000256" key="9">
    <source>
        <dbReference type="ARBA" id="ARBA00049563"/>
    </source>
</evidence>
<evidence type="ECO:0000256" key="4">
    <source>
        <dbReference type="ARBA" id="ARBA00022679"/>
    </source>
</evidence>
<name>A0A2G9XBR1_UNCKA</name>
<sequence length="316" mass="36026">MNKAVVICGPTSTGKTSLALRLCKAFNGEIISADSRQAYKYMDIGTGKLPVDKSFSQIEKYDGFWKVIGTPIYMYDVVSPAKSYSVYNYSKKAQNELLSIQERQKFPFIVGGTGFYIDVLTGKKPISNIPPNIKLREELNKKSLEELQSILRKTNENKYALIDINNKARLIRAVEISQSKGVQNTEKDKNCSLDILSIGLTAPRKFLYGKADWWVEKIVEKGIILETKNLLDYGFRETAPMKGMVYSSAVDYLDEKIPLSDMKQKVKWDIHGYIRRQLTWFGRNAKIRWFNIAEKGFDIEVLKTVQSFLDGGKKIL</sequence>
<evidence type="ECO:0000313" key="15">
    <source>
        <dbReference type="Proteomes" id="UP000231388"/>
    </source>
</evidence>
<comment type="function">
    <text evidence="2 10 12">Catalyzes the transfer of a dimethylallyl group onto the adenine at position 37 in tRNAs that read codons beginning with uridine, leading to the formation of N6-(dimethylallyl)adenosine (i(6)A).</text>
</comment>
<feature type="region of interest" description="Interaction with substrate tRNA" evidence="10">
    <location>
        <begin position="34"/>
        <end position="37"/>
    </location>
</feature>
<dbReference type="EC" id="2.5.1.75" evidence="10"/>
<dbReference type="EMBL" id="PCQY01000031">
    <property type="protein sequence ID" value="PIP04428.1"/>
    <property type="molecule type" value="Genomic_DNA"/>
</dbReference>
<comment type="catalytic activity">
    <reaction evidence="9 10 11">
        <text>adenosine(37) in tRNA + dimethylallyl diphosphate = N(6)-dimethylallyladenosine(37) in tRNA + diphosphate</text>
        <dbReference type="Rhea" id="RHEA:26482"/>
        <dbReference type="Rhea" id="RHEA-COMP:10162"/>
        <dbReference type="Rhea" id="RHEA-COMP:10375"/>
        <dbReference type="ChEBI" id="CHEBI:33019"/>
        <dbReference type="ChEBI" id="CHEBI:57623"/>
        <dbReference type="ChEBI" id="CHEBI:74411"/>
        <dbReference type="ChEBI" id="CHEBI:74415"/>
        <dbReference type="EC" id="2.5.1.75"/>
    </reaction>
</comment>
<dbReference type="InterPro" id="IPR039657">
    <property type="entry name" value="Dimethylallyltransferase"/>
</dbReference>